<evidence type="ECO:0000313" key="3">
    <source>
        <dbReference type="Proteomes" id="UP000584374"/>
    </source>
</evidence>
<organism evidence="2 3">
    <name type="scientific">Saccharopolyspora phatthalungensis</name>
    <dbReference type="NCBI Taxonomy" id="664693"/>
    <lineage>
        <taxon>Bacteria</taxon>
        <taxon>Bacillati</taxon>
        <taxon>Actinomycetota</taxon>
        <taxon>Actinomycetes</taxon>
        <taxon>Pseudonocardiales</taxon>
        <taxon>Pseudonocardiaceae</taxon>
        <taxon>Saccharopolyspora</taxon>
    </lineage>
</organism>
<keyword evidence="1" id="KW-0663">Pyridoxal phosphate</keyword>
<comment type="caution">
    <text evidence="2">The sequence shown here is derived from an EMBL/GenBank/DDBJ whole genome shotgun (WGS) entry which is preliminary data.</text>
</comment>
<dbReference type="GO" id="GO:0005737">
    <property type="term" value="C:cytoplasm"/>
    <property type="evidence" value="ECO:0007669"/>
    <property type="project" value="InterPro"/>
</dbReference>
<dbReference type="InterPro" id="IPR010111">
    <property type="entry name" value="Kynureninase"/>
</dbReference>
<keyword evidence="3" id="KW-1185">Reference proteome</keyword>
<dbReference type="Gene3D" id="3.90.1150.10">
    <property type="entry name" value="Aspartate Aminotransferase, domain 1"/>
    <property type="match status" value="1"/>
</dbReference>
<dbReference type="GO" id="GO:0030429">
    <property type="term" value="F:kynureninase activity"/>
    <property type="evidence" value="ECO:0007669"/>
    <property type="project" value="InterPro"/>
</dbReference>
<gene>
    <name evidence="2" type="ORF">BJ970_002816</name>
</gene>
<dbReference type="EMBL" id="JACHIW010000001">
    <property type="protein sequence ID" value="MBB5155282.1"/>
    <property type="molecule type" value="Genomic_DNA"/>
</dbReference>
<proteinExistence type="predicted"/>
<dbReference type="Proteomes" id="UP000584374">
    <property type="component" value="Unassembled WGS sequence"/>
</dbReference>
<sequence length="49" mass="5327">MSRRLIEVGVIIDFRPPDGIRVGLSPLTTGFAGTWRAMDVIRTLAAGSR</sequence>
<evidence type="ECO:0000256" key="1">
    <source>
        <dbReference type="ARBA" id="ARBA00022898"/>
    </source>
</evidence>
<reference evidence="2 3" key="1">
    <citation type="submission" date="2020-08" db="EMBL/GenBank/DDBJ databases">
        <title>Sequencing the genomes of 1000 actinobacteria strains.</title>
        <authorList>
            <person name="Klenk H.-P."/>
        </authorList>
    </citation>
    <scope>NUCLEOTIDE SEQUENCE [LARGE SCALE GENOMIC DNA]</scope>
    <source>
        <strain evidence="2 3">DSM 45584</strain>
    </source>
</reference>
<dbReference type="GO" id="GO:0009435">
    <property type="term" value="P:NAD+ biosynthetic process"/>
    <property type="evidence" value="ECO:0007669"/>
    <property type="project" value="InterPro"/>
</dbReference>
<protein>
    <submittedName>
        <fullName evidence="2">Kynureninase</fullName>
    </submittedName>
</protein>
<dbReference type="InterPro" id="IPR015422">
    <property type="entry name" value="PyrdxlP-dep_Trfase_small"/>
</dbReference>
<accession>A0A840PYD1</accession>
<dbReference type="GO" id="GO:0030170">
    <property type="term" value="F:pyridoxal phosphate binding"/>
    <property type="evidence" value="ECO:0007669"/>
    <property type="project" value="InterPro"/>
</dbReference>
<evidence type="ECO:0000313" key="2">
    <source>
        <dbReference type="EMBL" id="MBB5155282.1"/>
    </source>
</evidence>
<dbReference type="Pfam" id="PF22580">
    <property type="entry name" value="KYNU_C"/>
    <property type="match status" value="1"/>
</dbReference>
<dbReference type="AlphaFoldDB" id="A0A840PYD1"/>
<name>A0A840PYD1_9PSEU</name>
<dbReference type="GO" id="GO:0006569">
    <property type="term" value="P:L-tryptophan catabolic process"/>
    <property type="evidence" value="ECO:0007669"/>
    <property type="project" value="InterPro"/>
</dbReference>